<dbReference type="InterPro" id="IPR011990">
    <property type="entry name" value="TPR-like_helical_dom_sf"/>
</dbReference>
<evidence type="ECO:0000256" key="1">
    <source>
        <dbReference type="ARBA" id="ARBA00022737"/>
    </source>
</evidence>
<sequence>MNNPASTESMMERLKAEGNALFGDGDYRAAYEKYSEAIRETSHSSREVAILYANRAACCLSMKEYMDAVHDGKKATNIDPTYVKAWVRVATAFAKLESWDQSRAAWESALSSLPTTDLSPAQVTLKTQFETELKTVNAAETKSKASVKGGKYTKVMAGTENMPWSRALALAQDEKLVKGPVPSSGWVILNAYRDFIRGMTNMQQMVVKSKKNKESVQSSLSVLSDITNGILRDERVFHANGQFFDLLQKQTRYEAELTGAWVSGGPKQVQDEVPKRLRATGWLPVRRALSVTVRIWIMRGFLDSNMGALNGGVEFYKRALDVLEWGRLMYPNVPIEVSAPLDVRHFDCAIFEASFVRGVRRAFMNSVLYMKEADACGYTLDDITQIARNLKAETEMSEGSPYCALDTGFYASFWIYPIADALSVLGWYHMQLGLRSVDATNSLESASRDDFFEAAKYYIQSAEKYPEDDEKHPHMLAVALEGLWWGGAPLRETLPVCRNIRATMPKVMKIWQNSSMFMNLRNANCFEAIAFLKEAEEKLAEGVYSLDNAYMPADMAAYEKYSEAIKEDSKNAVLYANRAATSLSMKEFLDAANDAKEATKLDPSYAKAWARLASASQGLGVWDQCFSAWDTALACIPSQDLTDAQKALQAQLQEGLKASKAAQSKPVPRDRIVEIPTAGSGGRNAMNKMPWTRAAAMEKKIIAEDLDSSAIIILYASRTFERGVKTMKTTVKKYIQGELAVEGTPNAIEFMSSGILIDRRCFYMDGREWMNQYMEQVKFEGEYYQAWGKGGSKTVCDQAPGRLKKEGWSSVGPAICMTVRLWIMQGFLMGSTGNQGLATEHYRNAVAVIDWGREKWKDVDRSLRGDIFDVTFRRSVNRLFISAVMDWVDTNDPDCSYTPQDVAKLAQDLIKELWHNTPEKINEDQYHPRHAGFYEASWTYPHADALGILGWFHRRQAKTVKTAEDREIHLTAAARNYMEASNTFPADDEFNVLFKSIALDILREQGTPLRQTLPICKQIRKAIPAVLKIWECSAMSKRRDTGIQEVIEWEYKCQQGLLAGTLTPASKVGHHRS</sequence>
<dbReference type="GO" id="GO:0072380">
    <property type="term" value="C:TRC complex"/>
    <property type="evidence" value="ECO:0007669"/>
    <property type="project" value="TreeGrafter"/>
</dbReference>
<dbReference type="AlphaFoldDB" id="A0AAW0EIF5"/>
<dbReference type="PANTHER" id="PTHR45831">
    <property type="entry name" value="LD24721P"/>
    <property type="match status" value="1"/>
</dbReference>
<accession>A0AAW0EIF5</accession>
<keyword evidence="1" id="KW-0677">Repeat</keyword>
<dbReference type="PANTHER" id="PTHR45831:SF5">
    <property type="entry name" value="STI1 DOMAIN-CONTAINING PROTEIN"/>
    <property type="match status" value="1"/>
</dbReference>
<dbReference type="GO" id="GO:0016020">
    <property type="term" value="C:membrane"/>
    <property type="evidence" value="ECO:0007669"/>
    <property type="project" value="TreeGrafter"/>
</dbReference>
<proteinExistence type="predicted"/>
<comment type="caution">
    <text evidence="3">The sequence shown here is derived from an EMBL/GenBank/DDBJ whole genome shotgun (WGS) entry which is preliminary data.</text>
</comment>
<evidence type="ECO:0000256" key="2">
    <source>
        <dbReference type="ARBA" id="ARBA00022803"/>
    </source>
</evidence>
<keyword evidence="2" id="KW-0802">TPR repeat</keyword>
<dbReference type="InterPro" id="IPR019734">
    <property type="entry name" value="TPR_rpt"/>
</dbReference>
<organism evidence="3 4">
    <name type="scientific">Favolaschia claudopus</name>
    <dbReference type="NCBI Taxonomy" id="2862362"/>
    <lineage>
        <taxon>Eukaryota</taxon>
        <taxon>Fungi</taxon>
        <taxon>Dikarya</taxon>
        <taxon>Basidiomycota</taxon>
        <taxon>Agaricomycotina</taxon>
        <taxon>Agaricomycetes</taxon>
        <taxon>Agaricomycetidae</taxon>
        <taxon>Agaricales</taxon>
        <taxon>Marasmiineae</taxon>
        <taxon>Mycenaceae</taxon>
        <taxon>Favolaschia</taxon>
    </lineage>
</organism>
<dbReference type="GO" id="GO:0060090">
    <property type="term" value="F:molecular adaptor activity"/>
    <property type="evidence" value="ECO:0007669"/>
    <property type="project" value="TreeGrafter"/>
</dbReference>
<gene>
    <name evidence="3" type="ORF">R3P38DRAFT_3382617</name>
</gene>
<dbReference type="SMART" id="SM00028">
    <property type="entry name" value="TPR"/>
    <property type="match status" value="5"/>
</dbReference>
<evidence type="ECO:0000313" key="4">
    <source>
        <dbReference type="Proteomes" id="UP001362999"/>
    </source>
</evidence>
<dbReference type="SUPFAM" id="SSF48452">
    <property type="entry name" value="TPR-like"/>
    <property type="match status" value="2"/>
</dbReference>
<protein>
    <submittedName>
        <fullName evidence="3">TPR-region domain-containing protein</fullName>
    </submittedName>
</protein>
<keyword evidence="4" id="KW-1185">Reference proteome</keyword>
<evidence type="ECO:0000313" key="3">
    <source>
        <dbReference type="EMBL" id="KAK7063882.1"/>
    </source>
</evidence>
<dbReference type="GO" id="GO:0006620">
    <property type="term" value="P:post-translational protein targeting to endoplasmic reticulum membrane"/>
    <property type="evidence" value="ECO:0007669"/>
    <property type="project" value="TreeGrafter"/>
</dbReference>
<name>A0AAW0EIF5_9AGAR</name>
<dbReference type="InterPro" id="IPR047150">
    <property type="entry name" value="SGT"/>
</dbReference>
<dbReference type="Gene3D" id="1.25.40.10">
    <property type="entry name" value="Tetratricopeptide repeat domain"/>
    <property type="match status" value="2"/>
</dbReference>
<reference evidence="3 4" key="1">
    <citation type="journal article" date="2024" name="J Genomics">
        <title>Draft genome sequencing and assembly of Favolaschia claudopus CIRM-BRFM 2984 isolated from oak limbs.</title>
        <authorList>
            <person name="Navarro D."/>
            <person name="Drula E."/>
            <person name="Chaduli D."/>
            <person name="Cazenave R."/>
            <person name="Ahrendt S."/>
            <person name="Wang J."/>
            <person name="Lipzen A."/>
            <person name="Daum C."/>
            <person name="Barry K."/>
            <person name="Grigoriev I.V."/>
            <person name="Favel A."/>
            <person name="Rosso M.N."/>
            <person name="Martin F."/>
        </authorList>
    </citation>
    <scope>NUCLEOTIDE SEQUENCE [LARGE SCALE GENOMIC DNA]</scope>
    <source>
        <strain evidence="3 4">CIRM-BRFM 2984</strain>
    </source>
</reference>
<dbReference type="EMBL" id="JAWWNJ010000001">
    <property type="protein sequence ID" value="KAK7063882.1"/>
    <property type="molecule type" value="Genomic_DNA"/>
</dbReference>
<dbReference type="Proteomes" id="UP001362999">
    <property type="component" value="Unassembled WGS sequence"/>
</dbReference>